<dbReference type="InterPro" id="IPR001849">
    <property type="entry name" value="PH_domain"/>
</dbReference>
<dbReference type="SMART" id="SM00325">
    <property type="entry name" value="RhoGEF"/>
    <property type="match status" value="1"/>
</dbReference>
<proteinExistence type="predicted"/>
<comment type="caution">
    <text evidence="15">The sequence shown here is derived from an EMBL/GenBank/DDBJ whole genome shotgun (WGS) entry which is preliminary data.</text>
</comment>
<dbReference type="SUPFAM" id="SSF48065">
    <property type="entry name" value="DBL homology domain (DH-domain)"/>
    <property type="match status" value="1"/>
</dbReference>
<evidence type="ECO:0000259" key="12">
    <source>
        <dbReference type="PROSITE" id="PS50003"/>
    </source>
</evidence>
<dbReference type="CDD" id="cd11877">
    <property type="entry name" value="SH3_PIX"/>
    <property type="match status" value="1"/>
</dbReference>
<dbReference type="SUPFAM" id="SSF47576">
    <property type="entry name" value="Calponin-homology domain, CH-domain"/>
    <property type="match status" value="1"/>
</dbReference>
<evidence type="ECO:0000313" key="16">
    <source>
        <dbReference type="Proteomes" id="UP000250572"/>
    </source>
</evidence>
<keyword evidence="5" id="KW-0966">Cell projection</keyword>
<dbReference type="Gene3D" id="1.10.418.10">
    <property type="entry name" value="Calponin-like domain"/>
    <property type="match status" value="1"/>
</dbReference>
<dbReference type="InterPro" id="IPR011993">
    <property type="entry name" value="PH-like_dom_sf"/>
</dbReference>
<dbReference type="Gene3D" id="1.20.900.10">
    <property type="entry name" value="Dbl homology (DH) domain"/>
    <property type="match status" value="1"/>
</dbReference>
<dbReference type="InterPro" id="IPR036028">
    <property type="entry name" value="SH3-like_dom_sf"/>
</dbReference>
<evidence type="ECO:0000256" key="1">
    <source>
        <dbReference type="ARBA" id="ARBA00004510"/>
    </source>
</evidence>
<dbReference type="InterPro" id="IPR035899">
    <property type="entry name" value="DBL_dom_sf"/>
</dbReference>
<dbReference type="Pfam" id="PF00018">
    <property type="entry name" value="SH3_1"/>
    <property type="match status" value="1"/>
</dbReference>
<dbReference type="Pfam" id="PF00621">
    <property type="entry name" value="RhoGEF"/>
    <property type="match status" value="1"/>
</dbReference>
<dbReference type="PROSITE" id="PS50021">
    <property type="entry name" value="CH"/>
    <property type="match status" value="1"/>
</dbReference>
<evidence type="ECO:0000313" key="15">
    <source>
        <dbReference type="EMBL" id="PWA32305.1"/>
    </source>
</evidence>
<dbReference type="SUPFAM" id="SSF50044">
    <property type="entry name" value="SH3-domain"/>
    <property type="match status" value="1"/>
</dbReference>
<dbReference type="GO" id="GO:0030032">
    <property type="term" value="P:lamellipodium assembly"/>
    <property type="evidence" value="ECO:0007669"/>
    <property type="project" value="TreeGrafter"/>
</dbReference>
<evidence type="ECO:0000259" key="13">
    <source>
        <dbReference type="PROSITE" id="PS50010"/>
    </source>
</evidence>
<keyword evidence="16" id="KW-1185">Reference proteome</keyword>
<dbReference type="InterPro" id="IPR046376">
    <property type="entry name" value="PH_Cool_Pix"/>
</dbReference>
<dbReference type="InterPro" id="IPR001452">
    <property type="entry name" value="SH3_domain"/>
</dbReference>
<evidence type="ECO:0000259" key="11">
    <source>
        <dbReference type="PROSITE" id="PS50002"/>
    </source>
</evidence>
<dbReference type="SMART" id="SM00233">
    <property type="entry name" value="PH"/>
    <property type="match status" value="1"/>
</dbReference>
<dbReference type="PROSITE" id="PS50002">
    <property type="entry name" value="SH3"/>
    <property type="match status" value="1"/>
</dbReference>
<dbReference type="PANTHER" id="PTHR46026">
    <property type="entry name" value="RHO-TYPE GUANINE NUCLEOTIDE EXCHANGE FACTOR, ISOFORM F"/>
    <property type="match status" value="1"/>
</dbReference>
<dbReference type="InterPro" id="IPR036872">
    <property type="entry name" value="CH_dom_sf"/>
</dbReference>
<protein>
    <recommendedName>
        <fullName evidence="7">Osteoclast-stimulating factor 1</fullName>
    </recommendedName>
</protein>
<dbReference type="InterPro" id="IPR032409">
    <property type="entry name" value="GEF6/7_CC"/>
</dbReference>
<dbReference type="FunFam" id="2.30.30.40:FF:000072">
    <property type="entry name" value="Unconventional Myosin IB"/>
    <property type="match status" value="1"/>
</dbReference>
<comment type="function">
    <text evidence="6">Induces bone resorption, acting probably through a signaling cascade which results in the secretion of factor(s) enhancing osteoclast formation and activity.</text>
</comment>
<comment type="subcellular location">
    <subcellularLocation>
        <location evidence="1">Cell projection</location>
        <location evidence="1">Lamellipodium</location>
    </subcellularLocation>
</comment>
<dbReference type="GO" id="GO:0005737">
    <property type="term" value="C:cytoplasm"/>
    <property type="evidence" value="ECO:0007669"/>
    <property type="project" value="TreeGrafter"/>
</dbReference>
<dbReference type="EMBL" id="NHOQ01000199">
    <property type="protein sequence ID" value="PWA32305.1"/>
    <property type="molecule type" value="Genomic_DNA"/>
</dbReference>
<accession>A0A315W940</accession>
<dbReference type="SMART" id="SM00326">
    <property type="entry name" value="SH3"/>
    <property type="match status" value="1"/>
</dbReference>
<dbReference type="Gene3D" id="2.30.29.30">
    <property type="entry name" value="Pleckstrin-homology domain (PH domain)/Phosphotyrosine-binding domain (PTB)"/>
    <property type="match status" value="1"/>
</dbReference>
<dbReference type="GO" id="GO:0005085">
    <property type="term" value="F:guanyl-nucleotide exchange factor activity"/>
    <property type="evidence" value="ECO:0007669"/>
    <property type="project" value="UniProtKB-KW"/>
</dbReference>
<feature type="domain" description="DH" evidence="13">
    <location>
        <begin position="381"/>
        <end position="561"/>
    </location>
</feature>
<feature type="region of interest" description="Disordered" evidence="10">
    <location>
        <begin position="769"/>
        <end position="795"/>
    </location>
</feature>
<evidence type="ECO:0000256" key="10">
    <source>
        <dbReference type="SAM" id="MobiDB-lite"/>
    </source>
</evidence>
<evidence type="ECO:0000256" key="2">
    <source>
        <dbReference type="ARBA" id="ARBA00022443"/>
    </source>
</evidence>
<feature type="coiled-coil region" evidence="9">
    <location>
        <begin position="922"/>
        <end position="963"/>
    </location>
</feature>
<dbReference type="Gene3D" id="1.20.5.390">
    <property type="entry name" value="L1 transposable element, trimerization domain"/>
    <property type="match status" value="1"/>
</dbReference>
<keyword evidence="3" id="KW-0344">Guanine-nucleotide releasing factor</keyword>
<dbReference type="FunFam" id="1.20.900.10:FF:000016">
    <property type="entry name" value="Rho guanine nucleotide exchange factor 6"/>
    <property type="match status" value="1"/>
</dbReference>
<dbReference type="InterPro" id="IPR000219">
    <property type="entry name" value="DH_dom"/>
</dbReference>
<dbReference type="PROSITE" id="PS50003">
    <property type="entry name" value="PH_DOMAIN"/>
    <property type="match status" value="1"/>
</dbReference>
<dbReference type="GO" id="GO:0030027">
    <property type="term" value="C:lamellipodium"/>
    <property type="evidence" value="ECO:0007669"/>
    <property type="project" value="UniProtKB-SubCell"/>
</dbReference>
<gene>
    <name evidence="15" type="ORF">CCH79_00013167</name>
</gene>
<dbReference type="SUPFAM" id="SSF50729">
    <property type="entry name" value="PH domain-like"/>
    <property type="match status" value="1"/>
</dbReference>
<sequence>MCTVRRARPSGSVVQEMLRTSENLARQTGCEANGGLFVDSSVPYTTVGCQERERGEDMRQMSSGPGIEPMMAASRTEGLQALELLLRKQTLIIFTGKTLSLPRCMVGDISEEFVGLVGDMLLQVKVLTSPDIVHTEADAEHTVTWLITLGVLESPKKSVSDPEAFLQASLQDGVVLCRLLERLRPGTVDKEPRSDSECQRNITEFIKGCGAFSVEPFVVSDLLQGLNFSKVLNSLVALNKATEELSVPGDGGCVPHSSNIRIKSFDSLNTQSRSSKLQQPQYRSLDMSDGGVCSQLLVKARFAFQPTNEDELSFSKGDVICVTKQVEGGWWEGSLNDKTGWFPSNYVRELKGGDKTTDKPKCGTLKSPPKGFDTTIISKTYYNMVLQNILEAESEYSRELQSLLGTYLRPLHPTDRLSSVDIGHIQGNLEEISTFQQMLVQSLDEQTKLPENQQRIGGFFLKLMPEMKAIYVAYCSNHPSAVSVLTQHSDDLMEYMESKGASSPGNLTLTVSLSKPFTRMERYPALLKELDRHMEEQHPDRADLSAAMAAFKSLAAECEEVRKRKNLELQILTEPIRNWEGEDIKTLGPVLHMSQVKVHTQNCQESNERFLILFPHTLLMLSASLRMSGFIYQGKMPLSGMLISRIEDGENLKNAFEISGGQCERTQIACSSQRDLQDWLDLLTKHTHTTPPQVSKFQDVCYTVRLYVVLSASELMDIDPHCSFICLFFTVLLLPPSTPKPWTLSCLRPAPPLRPSAALCFKEDVSKSPKNKRPLLPTIRKPERKPSEEDFTARKSKLSTGTAALEEDAQILKVIEAYCTSAKTRQTLNSTWQGTDLMHNHVLAETSLTVAALPSNLPSSDQSEDSDYDSIWTNQSHRTASFSRSSRRDVLMLFPEEEKIIVEETRSNGQTVVEERSLVDTVYSLRDEVQELKQDNKRIKRTLEEEQRARKELERIVRRVLKNMNDPTWDETNL</sequence>
<dbReference type="Pfam" id="PF16614">
    <property type="entry name" value="RhoGEF67_u2"/>
    <property type="match status" value="1"/>
</dbReference>
<dbReference type="Proteomes" id="UP000250572">
    <property type="component" value="Unassembled WGS sequence"/>
</dbReference>
<evidence type="ECO:0000256" key="4">
    <source>
        <dbReference type="ARBA" id="ARBA00023043"/>
    </source>
</evidence>
<dbReference type="CDD" id="cd01225">
    <property type="entry name" value="PH_Cool_Pix"/>
    <property type="match status" value="1"/>
</dbReference>
<dbReference type="Gene3D" id="2.30.30.40">
    <property type="entry name" value="SH3 Domains"/>
    <property type="match status" value="1"/>
</dbReference>
<keyword evidence="9" id="KW-0175">Coiled coil</keyword>
<dbReference type="Pfam" id="PF00169">
    <property type="entry name" value="PH"/>
    <property type="match status" value="1"/>
</dbReference>
<dbReference type="InterPro" id="IPR001715">
    <property type="entry name" value="CH_dom"/>
</dbReference>
<dbReference type="AlphaFoldDB" id="A0A315W940"/>
<dbReference type="Pfam" id="PF16523">
    <property type="entry name" value="betaPIX_CC"/>
    <property type="match status" value="1"/>
</dbReference>
<keyword evidence="4" id="KW-0040">ANK repeat</keyword>
<reference evidence="15 16" key="1">
    <citation type="journal article" date="2018" name="G3 (Bethesda)">
        <title>A High-Quality Reference Genome for the Invasive Mosquitofish Gambusia affinis Using a Chicago Library.</title>
        <authorList>
            <person name="Hoffberg S.L."/>
            <person name="Troendle N.J."/>
            <person name="Glenn T.C."/>
            <person name="Mahmud O."/>
            <person name="Louha S."/>
            <person name="Chalopin D."/>
            <person name="Bennetzen J.L."/>
            <person name="Mauricio R."/>
        </authorList>
    </citation>
    <scope>NUCLEOTIDE SEQUENCE [LARGE SCALE GENOMIC DNA]</scope>
    <source>
        <strain evidence="15">NE01/NJP1002.9</strain>
        <tissue evidence="15">Muscle</tissue>
    </source>
</reference>
<evidence type="ECO:0000259" key="14">
    <source>
        <dbReference type="PROSITE" id="PS50021"/>
    </source>
</evidence>
<feature type="domain" description="Calponin-homology (CH)" evidence="14">
    <location>
        <begin position="136"/>
        <end position="243"/>
    </location>
</feature>
<dbReference type="FunFam" id="1.20.5.390:FF:000001">
    <property type="entry name" value="rho guanine nucleotide exchange factor 7 isoform X1"/>
    <property type="match status" value="1"/>
</dbReference>
<evidence type="ECO:0000256" key="8">
    <source>
        <dbReference type="PROSITE-ProRule" id="PRU00192"/>
    </source>
</evidence>
<dbReference type="Pfam" id="PF00307">
    <property type="entry name" value="CH"/>
    <property type="match status" value="1"/>
</dbReference>
<name>A0A315W940_GAMAF</name>
<dbReference type="STRING" id="33528.ENSGAFP00000006603"/>
<evidence type="ECO:0000256" key="5">
    <source>
        <dbReference type="ARBA" id="ARBA00023273"/>
    </source>
</evidence>
<dbReference type="PRINTS" id="PR00452">
    <property type="entry name" value="SH3DOMAIN"/>
</dbReference>
<feature type="domain" description="PH" evidence="12">
    <location>
        <begin position="583"/>
        <end position="688"/>
    </location>
</feature>
<feature type="domain" description="SH3" evidence="11">
    <location>
        <begin position="293"/>
        <end position="352"/>
    </location>
</feature>
<evidence type="ECO:0000256" key="7">
    <source>
        <dbReference type="ARBA" id="ARBA00040640"/>
    </source>
</evidence>
<evidence type="ECO:0000256" key="3">
    <source>
        <dbReference type="ARBA" id="ARBA00022658"/>
    </source>
</evidence>
<dbReference type="PANTHER" id="PTHR46026:SF3">
    <property type="entry name" value="RHO GUANINE NUCLEOTIDE EXCHANGE FACTOR 7"/>
    <property type="match status" value="1"/>
</dbReference>
<evidence type="ECO:0000256" key="6">
    <source>
        <dbReference type="ARBA" id="ARBA00037432"/>
    </source>
</evidence>
<dbReference type="SMART" id="SM00033">
    <property type="entry name" value="CH"/>
    <property type="match status" value="1"/>
</dbReference>
<organism evidence="15 16">
    <name type="scientific">Gambusia affinis</name>
    <name type="common">Western mosquitofish</name>
    <name type="synonym">Heterandria affinis</name>
    <dbReference type="NCBI Taxonomy" id="33528"/>
    <lineage>
        <taxon>Eukaryota</taxon>
        <taxon>Metazoa</taxon>
        <taxon>Chordata</taxon>
        <taxon>Craniata</taxon>
        <taxon>Vertebrata</taxon>
        <taxon>Euteleostomi</taxon>
        <taxon>Actinopterygii</taxon>
        <taxon>Neopterygii</taxon>
        <taxon>Teleostei</taxon>
        <taxon>Neoteleostei</taxon>
        <taxon>Acanthomorphata</taxon>
        <taxon>Ovalentaria</taxon>
        <taxon>Atherinomorphae</taxon>
        <taxon>Cyprinodontiformes</taxon>
        <taxon>Poeciliidae</taxon>
        <taxon>Poeciliinae</taxon>
        <taxon>Gambusia</taxon>
    </lineage>
</organism>
<dbReference type="PROSITE" id="PS50010">
    <property type="entry name" value="DH_2"/>
    <property type="match status" value="1"/>
</dbReference>
<dbReference type="Pfam" id="PF16615">
    <property type="entry name" value="RhoGEF67_u1"/>
    <property type="match status" value="1"/>
</dbReference>
<evidence type="ECO:0000256" key="9">
    <source>
        <dbReference type="SAM" id="Coils"/>
    </source>
</evidence>
<keyword evidence="2 8" id="KW-0728">SH3 domain</keyword>
<feature type="compositionally biased region" description="Basic and acidic residues" evidence="10">
    <location>
        <begin position="780"/>
        <end position="793"/>
    </location>
</feature>
<dbReference type="CDD" id="cd00160">
    <property type="entry name" value="RhoGEF"/>
    <property type="match status" value="1"/>
</dbReference>